<dbReference type="GO" id="GO:0005829">
    <property type="term" value="C:cytosol"/>
    <property type="evidence" value="ECO:0007669"/>
    <property type="project" value="TreeGrafter"/>
</dbReference>
<feature type="region of interest" description="Disordered" evidence="3">
    <location>
        <begin position="101"/>
        <end position="135"/>
    </location>
</feature>
<dbReference type="InterPro" id="IPR023799">
    <property type="entry name" value="RbfA_dom_sf"/>
</dbReference>
<reference evidence="4" key="1">
    <citation type="submission" date="2021-10" db="EMBL/GenBank/DDBJ databases">
        <title>The diversity and Nitrogen Metabolism of Culturable Nitrate-Utilizing Bacteria Within the Oxygen Minimum Zone of the Changjiang (Yangtze River)Estuary.</title>
        <authorList>
            <person name="Zhang D."/>
            <person name="Zheng J."/>
            <person name="Liu S."/>
            <person name="He W."/>
        </authorList>
    </citation>
    <scope>NUCLEOTIDE SEQUENCE</scope>
    <source>
        <strain evidence="4">FXH-223</strain>
    </source>
</reference>
<gene>
    <name evidence="2 4" type="primary">rbfA</name>
    <name evidence="4" type="ORF">LL252_18205</name>
</gene>
<keyword evidence="2" id="KW-0963">Cytoplasm</keyword>
<dbReference type="GO" id="GO:0043024">
    <property type="term" value="F:ribosomal small subunit binding"/>
    <property type="evidence" value="ECO:0007669"/>
    <property type="project" value="TreeGrafter"/>
</dbReference>
<keyword evidence="5" id="KW-1185">Reference proteome</keyword>
<dbReference type="RefSeq" id="WP_138770709.1">
    <property type="nucleotide sequence ID" value="NZ_ARXL01000020.1"/>
</dbReference>
<organism evidence="4 5">
    <name type="scientific">Alloalcanivorax marinus</name>
    <dbReference type="NCBI Taxonomy" id="1177169"/>
    <lineage>
        <taxon>Bacteria</taxon>
        <taxon>Pseudomonadati</taxon>
        <taxon>Pseudomonadota</taxon>
        <taxon>Gammaproteobacteria</taxon>
        <taxon>Oceanospirillales</taxon>
        <taxon>Alcanivoracaceae</taxon>
        <taxon>Alloalcanivorax</taxon>
    </lineage>
</organism>
<comment type="function">
    <text evidence="2">One of several proteins that assist in the late maturation steps of the functional core of the 30S ribosomal subunit. Associates with free 30S ribosomal subunits (but not with 30S subunits that are part of 70S ribosomes or polysomes). Required for efficient processing of 16S rRNA. May interact with the 5'-terminal helix region of 16S rRNA.</text>
</comment>
<dbReference type="PANTHER" id="PTHR33515:SF1">
    <property type="entry name" value="RIBOSOME-BINDING FACTOR A, CHLOROPLASTIC-RELATED"/>
    <property type="match status" value="1"/>
</dbReference>
<dbReference type="Pfam" id="PF02033">
    <property type="entry name" value="RBFA"/>
    <property type="match status" value="1"/>
</dbReference>
<dbReference type="Gene3D" id="3.30.300.20">
    <property type="match status" value="1"/>
</dbReference>
<dbReference type="InterPro" id="IPR000238">
    <property type="entry name" value="RbfA"/>
</dbReference>
<dbReference type="AlphaFoldDB" id="A0A9Q3YQ11"/>
<comment type="subcellular location">
    <subcellularLocation>
        <location evidence="2">Cytoplasm</location>
    </subcellularLocation>
</comment>
<feature type="compositionally biased region" description="Basic and acidic residues" evidence="3">
    <location>
        <begin position="101"/>
        <end position="129"/>
    </location>
</feature>
<dbReference type="InterPro" id="IPR015946">
    <property type="entry name" value="KH_dom-like_a/b"/>
</dbReference>
<sequence>MSRHRRPSGFQRTDRIADQIQRELSRVLQFELKDPRIGLVTVQDVTVARDLAYADVYFTLLGEGEDAGREAEQVLTGAAGFLRSSLAQSLNTRTTPRLRFHYDKTPERASELSKLIDEARAEDRELRPEDDTDND</sequence>
<evidence type="ECO:0000256" key="2">
    <source>
        <dbReference type="HAMAP-Rule" id="MF_00003"/>
    </source>
</evidence>
<dbReference type="Proteomes" id="UP001108027">
    <property type="component" value="Unassembled WGS sequence"/>
</dbReference>
<protein>
    <recommendedName>
        <fullName evidence="2">Ribosome-binding factor A</fullName>
    </recommendedName>
</protein>
<dbReference type="NCBIfam" id="TIGR00082">
    <property type="entry name" value="rbfA"/>
    <property type="match status" value="1"/>
</dbReference>
<comment type="similarity">
    <text evidence="2">Belongs to the RbfA family.</text>
</comment>
<dbReference type="PANTHER" id="PTHR33515">
    <property type="entry name" value="RIBOSOME-BINDING FACTOR A, CHLOROPLASTIC-RELATED"/>
    <property type="match status" value="1"/>
</dbReference>
<name>A0A9Q3YQ11_9GAMM</name>
<evidence type="ECO:0000256" key="3">
    <source>
        <dbReference type="SAM" id="MobiDB-lite"/>
    </source>
</evidence>
<evidence type="ECO:0000256" key="1">
    <source>
        <dbReference type="ARBA" id="ARBA00022517"/>
    </source>
</evidence>
<evidence type="ECO:0000313" key="5">
    <source>
        <dbReference type="Proteomes" id="UP001108027"/>
    </source>
</evidence>
<comment type="caution">
    <text evidence="4">The sequence shown here is derived from an EMBL/GenBank/DDBJ whole genome shotgun (WGS) entry which is preliminary data.</text>
</comment>
<comment type="subunit">
    <text evidence="2">Monomer. Binds 30S ribosomal subunits, but not 50S ribosomal subunits or 70S ribosomes.</text>
</comment>
<keyword evidence="1 2" id="KW-0690">Ribosome biogenesis</keyword>
<dbReference type="GO" id="GO:0030490">
    <property type="term" value="P:maturation of SSU-rRNA"/>
    <property type="evidence" value="ECO:0007669"/>
    <property type="project" value="UniProtKB-UniRule"/>
</dbReference>
<proteinExistence type="inferred from homology"/>
<accession>A0A9Q3YQ11</accession>
<dbReference type="EMBL" id="JAJGNA010000041">
    <property type="protein sequence ID" value="MCC4310501.1"/>
    <property type="molecule type" value="Genomic_DNA"/>
</dbReference>
<evidence type="ECO:0000313" key="4">
    <source>
        <dbReference type="EMBL" id="MCC4310501.1"/>
    </source>
</evidence>
<dbReference type="SUPFAM" id="SSF89919">
    <property type="entry name" value="Ribosome-binding factor A, RbfA"/>
    <property type="match status" value="1"/>
</dbReference>
<dbReference type="HAMAP" id="MF_00003">
    <property type="entry name" value="RbfA"/>
    <property type="match status" value="1"/>
</dbReference>